<proteinExistence type="predicted"/>
<accession>A0A316D6Z6</accession>
<keyword evidence="2" id="KW-1185">Reference proteome</keyword>
<dbReference type="RefSeq" id="WP_109691298.1">
    <property type="nucleotide sequence ID" value="NZ_QGGL01000027.1"/>
</dbReference>
<dbReference type="AlphaFoldDB" id="A0A316D6Z6"/>
<evidence type="ECO:0000313" key="2">
    <source>
        <dbReference type="Proteomes" id="UP000245634"/>
    </source>
</evidence>
<evidence type="ECO:0000313" key="1">
    <source>
        <dbReference type="EMBL" id="PWK05098.1"/>
    </source>
</evidence>
<sequence length="69" mass="7534">MTPNKDLHLPEVYHPNAVDLHIEEVRQSALQQLGLGDGDNLSTEQAAQVGQAMAEQLEALQANVNQQSE</sequence>
<comment type="caution">
    <text evidence="1">The sequence shown here is derived from an EMBL/GenBank/DDBJ whole genome shotgun (WGS) entry which is preliminary data.</text>
</comment>
<protein>
    <submittedName>
        <fullName evidence="1">Uncharacterized protein</fullName>
    </submittedName>
</protein>
<name>A0A316D6Z6_9BACL</name>
<organism evidence="1 2">
    <name type="scientific">Tumebacillus permanentifrigoris</name>
    <dbReference type="NCBI Taxonomy" id="378543"/>
    <lineage>
        <taxon>Bacteria</taxon>
        <taxon>Bacillati</taxon>
        <taxon>Bacillota</taxon>
        <taxon>Bacilli</taxon>
        <taxon>Bacillales</taxon>
        <taxon>Alicyclobacillaceae</taxon>
        <taxon>Tumebacillus</taxon>
    </lineage>
</organism>
<dbReference type="EMBL" id="QGGL01000027">
    <property type="protein sequence ID" value="PWK05098.1"/>
    <property type="molecule type" value="Genomic_DNA"/>
</dbReference>
<reference evidence="1 2" key="1">
    <citation type="submission" date="2018-05" db="EMBL/GenBank/DDBJ databases">
        <title>Genomic Encyclopedia of Type Strains, Phase IV (KMG-IV): sequencing the most valuable type-strain genomes for metagenomic binning, comparative biology and taxonomic classification.</title>
        <authorList>
            <person name="Goeker M."/>
        </authorList>
    </citation>
    <scope>NUCLEOTIDE SEQUENCE [LARGE SCALE GENOMIC DNA]</scope>
    <source>
        <strain evidence="1 2">DSM 18773</strain>
    </source>
</reference>
<gene>
    <name evidence="1" type="ORF">C7459_12730</name>
</gene>
<dbReference type="Proteomes" id="UP000245634">
    <property type="component" value="Unassembled WGS sequence"/>
</dbReference>